<gene>
    <name evidence="3" type="primary">101894272</name>
    <name evidence="5" type="synonym">LOC101894272</name>
    <name evidence="6" type="synonym">LOC131804398</name>
</gene>
<evidence type="ECO:0000313" key="5">
    <source>
        <dbReference type="RefSeq" id="XP_005185322.1"/>
    </source>
</evidence>
<dbReference type="VEuPathDB" id="VectorBase:MDOA010992"/>
<proteinExistence type="predicted"/>
<dbReference type="Gene3D" id="3.30.160.60">
    <property type="entry name" value="Classic Zinc Finger"/>
    <property type="match status" value="4"/>
</dbReference>
<feature type="domain" description="C2H2-type" evidence="2">
    <location>
        <begin position="368"/>
        <end position="390"/>
    </location>
</feature>
<keyword evidence="4" id="KW-1185">Reference proteome</keyword>
<dbReference type="OrthoDB" id="434647at2759"/>
<organism evidence="3">
    <name type="scientific">Musca domestica</name>
    <name type="common">House fly</name>
    <dbReference type="NCBI Taxonomy" id="7370"/>
    <lineage>
        <taxon>Eukaryota</taxon>
        <taxon>Metazoa</taxon>
        <taxon>Ecdysozoa</taxon>
        <taxon>Arthropoda</taxon>
        <taxon>Hexapoda</taxon>
        <taxon>Insecta</taxon>
        <taxon>Pterygota</taxon>
        <taxon>Neoptera</taxon>
        <taxon>Endopterygota</taxon>
        <taxon>Diptera</taxon>
        <taxon>Brachycera</taxon>
        <taxon>Muscomorpha</taxon>
        <taxon>Muscoidea</taxon>
        <taxon>Muscidae</taxon>
        <taxon>Musca</taxon>
    </lineage>
</organism>
<name>A0A1I8N2Y8_MUSDO</name>
<evidence type="ECO:0000256" key="1">
    <source>
        <dbReference type="SAM" id="MobiDB-lite"/>
    </source>
</evidence>
<dbReference type="PROSITE" id="PS00028">
    <property type="entry name" value="ZINC_FINGER_C2H2_1"/>
    <property type="match status" value="1"/>
</dbReference>
<sequence length="409" mass="45459">MSYPTGYLQMGATSPDNIPPVNSELYGYGNVTYPSAEAGFQNQTTTENSPHTYGEYKTSLKRKYLDSFRVPKKQETVVEHDDKGNLVMFSGRHPSYPDELNALIHPSTCDLCNMKMNSVISAKDHYESKSHDRNITNWITRNYTEKGLNPPEIVRYYKQGPVGPNAFHCDLCDLKLTSLTHAQQHFAGRKHQLVLSQRSKPSGAGYYNNEGKWVRLSTKAFPKSADRRFGIGEQFLYSSNDNVTTTTANESSNSVINSPTQTPEENAAAKPPKIPKMNEHDPNLFCAVCNVSATSALQMTMHLTGAKHQKKLKASGVEITNTGHAPSSTTAADSNQNADNLLNSVINELKPDTTDLSMYRTPSGQYYCQTCNLTITNLSSLQKHLEGKRHLKVQMEQRALAAISKVKTK</sequence>
<evidence type="ECO:0000313" key="6">
    <source>
        <dbReference type="RefSeq" id="XP_058983218.1"/>
    </source>
</evidence>
<dbReference type="Pfam" id="PF12874">
    <property type="entry name" value="zf-met"/>
    <property type="match status" value="4"/>
</dbReference>
<dbReference type="RefSeq" id="XP_005185322.1">
    <property type="nucleotide sequence ID" value="XM_005185265.3"/>
</dbReference>
<dbReference type="GO" id="GO:0008270">
    <property type="term" value="F:zinc ion binding"/>
    <property type="evidence" value="ECO:0007669"/>
    <property type="project" value="InterPro"/>
</dbReference>
<feature type="compositionally biased region" description="Polar residues" evidence="1">
    <location>
        <begin position="246"/>
        <end position="264"/>
    </location>
</feature>
<dbReference type="InterPro" id="IPR052644">
    <property type="entry name" value="ZMAT3"/>
</dbReference>
<evidence type="ECO:0000313" key="3">
    <source>
        <dbReference type="EnsemblMetazoa" id="MDOA010992-PA"/>
    </source>
</evidence>
<dbReference type="Proteomes" id="UP001652621">
    <property type="component" value="Unplaced"/>
</dbReference>
<dbReference type="eggNOG" id="ENOG502S3W6">
    <property type="taxonomic scope" value="Eukaryota"/>
</dbReference>
<evidence type="ECO:0000259" key="2">
    <source>
        <dbReference type="PROSITE" id="PS00028"/>
    </source>
</evidence>
<dbReference type="PANTHER" id="PTHR46786:SF1">
    <property type="entry name" value="ZINC FINGER MATRIN-TYPE PROTEIN 3"/>
    <property type="match status" value="1"/>
</dbReference>
<dbReference type="SMART" id="SM00451">
    <property type="entry name" value="ZnF_U1"/>
    <property type="match status" value="4"/>
</dbReference>
<dbReference type="GeneID" id="101894272"/>
<dbReference type="RefSeq" id="XP_058983218.1">
    <property type="nucleotide sequence ID" value="XM_059127235.1"/>
</dbReference>
<dbReference type="KEGG" id="mde:101894272"/>
<dbReference type="SUPFAM" id="SSF57667">
    <property type="entry name" value="beta-beta-alpha zinc fingers"/>
    <property type="match status" value="4"/>
</dbReference>
<evidence type="ECO:0000313" key="4">
    <source>
        <dbReference type="Proteomes" id="UP001652621"/>
    </source>
</evidence>
<dbReference type="SMART" id="SM00355">
    <property type="entry name" value="ZnF_C2H2"/>
    <property type="match status" value="4"/>
</dbReference>
<dbReference type="InterPro" id="IPR003604">
    <property type="entry name" value="Matrin/U1-like-C_Znf_C2H2"/>
</dbReference>
<reference evidence="3" key="1">
    <citation type="submission" date="2020-05" db="UniProtKB">
        <authorList>
            <consortium name="EnsemblMetazoa"/>
        </authorList>
    </citation>
    <scope>IDENTIFICATION</scope>
    <source>
        <strain evidence="3">Aabys</strain>
    </source>
</reference>
<accession>A0A1I8N2Y8</accession>
<dbReference type="GO" id="GO:0003676">
    <property type="term" value="F:nucleic acid binding"/>
    <property type="evidence" value="ECO:0007669"/>
    <property type="project" value="InterPro"/>
</dbReference>
<dbReference type="VEuPathDB" id="VectorBase:MDOMA2_003037"/>
<dbReference type="InterPro" id="IPR036236">
    <property type="entry name" value="Znf_C2H2_sf"/>
</dbReference>
<dbReference type="AlphaFoldDB" id="A0A1I8N2Y8"/>
<dbReference type="InterPro" id="IPR013087">
    <property type="entry name" value="Znf_C2H2_type"/>
</dbReference>
<dbReference type="VEuPathDB" id="VectorBase:MDOMA2_020052"/>
<dbReference type="STRING" id="7370.A0A1I8N2Y8"/>
<dbReference type="EnsemblMetazoa" id="MDOA010992-RA">
    <property type="protein sequence ID" value="MDOA010992-PA"/>
    <property type="gene ID" value="MDOA010992"/>
</dbReference>
<feature type="region of interest" description="Disordered" evidence="1">
    <location>
        <begin position="246"/>
        <end position="270"/>
    </location>
</feature>
<reference evidence="6" key="2">
    <citation type="submission" date="2025-05" db="UniProtKB">
        <authorList>
            <consortium name="RefSeq"/>
        </authorList>
    </citation>
    <scope>IDENTIFICATION</scope>
    <source>
        <strain evidence="5 6">Aabys</strain>
        <tissue evidence="6">Whole body</tissue>
    </source>
</reference>
<protein>
    <submittedName>
        <fullName evidence="5 6">Zinc finger matrin-type protein 3</fullName>
    </submittedName>
</protein>
<dbReference type="PANTHER" id="PTHR46786">
    <property type="entry name" value="ZINC FINGER MATRIN-TYPE PROTEIN 3"/>
    <property type="match status" value="1"/>
</dbReference>